<proteinExistence type="predicted"/>
<evidence type="ECO:0000256" key="1">
    <source>
        <dbReference type="SAM" id="SignalP"/>
    </source>
</evidence>
<feature type="signal peptide" evidence="1">
    <location>
        <begin position="1"/>
        <end position="23"/>
    </location>
</feature>
<dbReference type="EMBL" id="BJYG01000013">
    <property type="protein sequence ID" value="GEN63019.1"/>
    <property type="molecule type" value="Genomic_DNA"/>
</dbReference>
<dbReference type="PROSITE" id="PS50222">
    <property type="entry name" value="EF_HAND_2"/>
    <property type="match status" value="1"/>
</dbReference>
<keyword evidence="1" id="KW-0732">Signal</keyword>
<sequence length="184" mass="19619">MTIAKYALCAAVALMSVVSSASAHRLDDYLQATTIDLARNRIALTLRLTPGVAVTEAVLRQMDRDGDGVLSPEEKHAYAERIAEDLSFSLNGKSVSLEPGTVVFPSVAAMRAGTGTMTIRFDASGELAAGDYQVAYRNRGSGAGTVYLVNCLVPRTASIHVTNQKRSPDQSFYALDFSVDGKKG</sequence>
<dbReference type="GO" id="GO:0005509">
    <property type="term" value="F:calcium ion binding"/>
    <property type="evidence" value="ECO:0007669"/>
    <property type="project" value="InterPro"/>
</dbReference>
<dbReference type="InterPro" id="IPR002048">
    <property type="entry name" value="EF_hand_dom"/>
</dbReference>
<dbReference type="AlphaFoldDB" id="A0A511XJA7"/>
<name>A0A511XJA7_9PROT</name>
<dbReference type="RefSeq" id="WP_242011877.1">
    <property type="nucleotide sequence ID" value="NZ_BJYG01000013.1"/>
</dbReference>
<accession>A0A511XJA7</accession>
<protein>
    <recommendedName>
        <fullName evidence="2">EF-hand domain-containing protein</fullName>
    </recommendedName>
</protein>
<evidence type="ECO:0000313" key="3">
    <source>
        <dbReference type="EMBL" id="GEN63019.1"/>
    </source>
</evidence>
<keyword evidence="4" id="KW-1185">Reference proteome</keyword>
<feature type="domain" description="EF-hand" evidence="2">
    <location>
        <begin position="50"/>
        <end position="85"/>
    </location>
</feature>
<organism evidence="3 4">
    <name type="scientific">Acetobacter oeni</name>
    <dbReference type="NCBI Taxonomy" id="304077"/>
    <lineage>
        <taxon>Bacteria</taxon>
        <taxon>Pseudomonadati</taxon>
        <taxon>Pseudomonadota</taxon>
        <taxon>Alphaproteobacteria</taxon>
        <taxon>Acetobacterales</taxon>
        <taxon>Acetobacteraceae</taxon>
        <taxon>Acetobacter</taxon>
    </lineage>
</organism>
<evidence type="ECO:0000313" key="4">
    <source>
        <dbReference type="Proteomes" id="UP000321746"/>
    </source>
</evidence>
<reference evidence="3 4" key="1">
    <citation type="submission" date="2019-07" db="EMBL/GenBank/DDBJ databases">
        <title>Whole genome shotgun sequence of Acetobacter oeni NBRC 105207.</title>
        <authorList>
            <person name="Hosoyama A."/>
            <person name="Uohara A."/>
            <person name="Ohji S."/>
            <person name="Ichikawa N."/>
        </authorList>
    </citation>
    <scope>NUCLEOTIDE SEQUENCE [LARGE SCALE GENOMIC DNA]</scope>
    <source>
        <strain evidence="3 4">NBRC 105207</strain>
    </source>
</reference>
<gene>
    <name evidence="3" type="ORF">AOE01nite_12430</name>
</gene>
<evidence type="ECO:0000259" key="2">
    <source>
        <dbReference type="PROSITE" id="PS50222"/>
    </source>
</evidence>
<feature type="chain" id="PRO_5021983610" description="EF-hand domain-containing protein" evidence="1">
    <location>
        <begin position="24"/>
        <end position="184"/>
    </location>
</feature>
<dbReference type="Proteomes" id="UP000321746">
    <property type="component" value="Unassembled WGS sequence"/>
</dbReference>
<comment type="caution">
    <text evidence="3">The sequence shown here is derived from an EMBL/GenBank/DDBJ whole genome shotgun (WGS) entry which is preliminary data.</text>
</comment>